<proteinExistence type="predicted"/>
<organism evidence="1">
    <name type="scientific">uncultured Caudovirales phage</name>
    <dbReference type="NCBI Taxonomy" id="2100421"/>
    <lineage>
        <taxon>Viruses</taxon>
        <taxon>Duplodnaviria</taxon>
        <taxon>Heunggongvirae</taxon>
        <taxon>Uroviricota</taxon>
        <taxon>Caudoviricetes</taxon>
        <taxon>Peduoviridae</taxon>
        <taxon>Maltschvirus</taxon>
        <taxon>Maltschvirus maltsch</taxon>
    </lineage>
</organism>
<sequence>MAFIYDLTDTWNAGGTTFNAIKMNVTDTASAAASKLITVQVGGSERFGVRKDGQGYFAGNVGIGTTSPDARLDVLGASGDQLRLRTAETEEYRIGRNASTGLLDFYGSQTGFTGYTFGGINGERMRIDSAGNVGIGTTSPDARLTVSGAISASLGAVGTPAYTFAGDLNTGMWSPAADTIAFSEGGVEVMRLDSAGNVGIGTTAPERRLHVVSNQPLRMGTATDWFQFTQTNTNVYGWLSSSSQYALTMNGATGAVAVNTVTLDAAAQLQVDSITRGFLPPRMTTTQRDAIASPPNGLMLYNTTTNKLQVRAAGAWVDLH</sequence>
<dbReference type="EMBL" id="LR796339">
    <property type="protein sequence ID" value="CAB4137189.1"/>
    <property type="molecule type" value="Genomic_DNA"/>
</dbReference>
<protein>
    <submittedName>
        <fullName evidence="1">Uncharacterized protein</fullName>
    </submittedName>
</protein>
<reference evidence="1" key="1">
    <citation type="submission" date="2020-04" db="EMBL/GenBank/DDBJ databases">
        <authorList>
            <person name="Chiriac C."/>
            <person name="Salcher M."/>
            <person name="Ghai R."/>
            <person name="Kavagutti S V."/>
        </authorList>
    </citation>
    <scope>NUCLEOTIDE SEQUENCE</scope>
</reference>
<gene>
    <name evidence="1" type="ORF">UFOVP317_17</name>
</gene>
<accession>A0A6J5LZJ9</accession>
<evidence type="ECO:0000313" key="1">
    <source>
        <dbReference type="EMBL" id="CAB4137189.1"/>
    </source>
</evidence>
<name>A0A6J5LZJ9_9CAUD</name>